<reference evidence="8" key="1">
    <citation type="journal article" date="2020" name="Phytopathology">
        <title>Genome Sequence Resources of Colletotrichum truncatum, C. plurivorum, C. musicola, and C. sojae: Four Species Pathogenic to Soybean (Glycine max).</title>
        <authorList>
            <person name="Rogerio F."/>
            <person name="Boufleur T.R."/>
            <person name="Ciampi-Guillardi M."/>
            <person name="Sukno S.A."/>
            <person name="Thon M.R."/>
            <person name="Massola Junior N.S."/>
            <person name="Baroncelli R."/>
        </authorList>
    </citation>
    <scope>NUCLEOTIDE SEQUENCE</scope>
    <source>
        <strain evidence="8">LFN0074</strain>
    </source>
</reference>
<evidence type="ECO:0000313" key="8">
    <source>
        <dbReference type="EMBL" id="KAF6831100.1"/>
    </source>
</evidence>
<name>A0A8H6KGW8_9PEZI</name>
<evidence type="ECO:0000313" key="9">
    <source>
        <dbReference type="Proteomes" id="UP000639643"/>
    </source>
</evidence>
<proteinExistence type="inferred from homology"/>
<feature type="transmembrane region" description="Helical" evidence="6">
    <location>
        <begin position="128"/>
        <end position="150"/>
    </location>
</feature>
<evidence type="ECO:0000259" key="7">
    <source>
        <dbReference type="Pfam" id="PF20684"/>
    </source>
</evidence>
<feature type="transmembrane region" description="Helical" evidence="6">
    <location>
        <begin position="90"/>
        <end position="108"/>
    </location>
</feature>
<feature type="transmembrane region" description="Helical" evidence="6">
    <location>
        <begin position="20"/>
        <end position="39"/>
    </location>
</feature>
<dbReference type="Pfam" id="PF20684">
    <property type="entry name" value="Fung_rhodopsin"/>
    <property type="match status" value="1"/>
</dbReference>
<comment type="subcellular location">
    <subcellularLocation>
        <location evidence="1">Membrane</location>
        <topology evidence="1">Multi-pass membrane protein</topology>
    </subcellularLocation>
</comment>
<dbReference type="Pfam" id="PF17132">
    <property type="entry name" value="Glyco_hydro_106"/>
    <property type="match status" value="1"/>
</dbReference>
<comment type="similarity">
    <text evidence="5">Belongs to the SAT4 family.</text>
</comment>
<gene>
    <name evidence="8" type="ORF">CMUS01_07485</name>
</gene>
<organism evidence="8 9">
    <name type="scientific">Colletotrichum musicola</name>
    <dbReference type="NCBI Taxonomy" id="2175873"/>
    <lineage>
        <taxon>Eukaryota</taxon>
        <taxon>Fungi</taxon>
        <taxon>Dikarya</taxon>
        <taxon>Ascomycota</taxon>
        <taxon>Pezizomycotina</taxon>
        <taxon>Sordariomycetes</taxon>
        <taxon>Hypocreomycetidae</taxon>
        <taxon>Glomerellales</taxon>
        <taxon>Glomerellaceae</taxon>
        <taxon>Colletotrichum</taxon>
        <taxon>Colletotrichum orchidearum species complex</taxon>
    </lineage>
</organism>
<dbReference type="PANTHER" id="PTHR33048">
    <property type="entry name" value="PTH11-LIKE INTEGRAL MEMBRANE PROTEIN (AFU_ORTHOLOGUE AFUA_5G11245)"/>
    <property type="match status" value="1"/>
</dbReference>
<evidence type="ECO:0000256" key="6">
    <source>
        <dbReference type="SAM" id="Phobius"/>
    </source>
</evidence>
<keyword evidence="4 6" id="KW-0472">Membrane</keyword>
<feature type="transmembrane region" description="Helical" evidence="6">
    <location>
        <begin position="179"/>
        <end position="199"/>
    </location>
</feature>
<comment type="caution">
    <text evidence="8">The sequence shown here is derived from an EMBL/GenBank/DDBJ whole genome shotgun (WGS) entry which is preliminary data.</text>
</comment>
<feature type="transmembrane region" description="Helical" evidence="6">
    <location>
        <begin position="51"/>
        <end position="70"/>
    </location>
</feature>
<dbReference type="GO" id="GO:0016020">
    <property type="term" value="C:membrane"/>
    <property type="evidence" value="ECO:0007669"/>
    <property type="project" value="UniProtKB-SubCell"/>
</dbReference>
<feature type="transmembrane region" description="Helical" evidence="6">
    <location>
        <begin position="211"/>
        <end position="229"/>
    </location>
</feature>
<dbReference type="EMBL" id="WIGM01000269">
    <property type="protein sequence ID" value="KAF6831100.1"/>
    <property type="molecule type" value="Genomic_DNA"/>
</dbReference>
<evidence type="ECO:0000256" key="3">
    <source>
        <dbReference type="ARBA" id="ARBA00022989"/>
    </source>
</evidence>
<dbReference type="InterPro" id="IPR049326">
    <property type="entry name" value="Rhodopsin_dom_fungi"/>
</dbReference>
<feature type="domain" description="Rhodopsin" evidence="7">
    <location>
        <begin position="35"/>
        <end position="273"/>
    </location>
</feature>
<dbReference type="PANTHER" id="PTHR33048:SF42">
    <property type="entry name" value="INTEGRAL MEMBRANE PROTEIN"/>
    <property type="match status" value="1"/>
</dbReference>
<sequence>MDDTPWDELPHDDYGPGLLAIVWVLALVAGVFMGLRFYCKFTRRRRLWWDDYFMIAAWLAYLTFGVFISIDVYYDFGKHNWDVTPGNWSWLLLHANLAGSFSIIAVAWSKTSFSLTLLRIATERWMKYVIWFILITINITLGGAVLITWIQCWPVEKTWRTASTPGTCWPKRIPVTYNVFTASYSGAMDIVLAIVPWKIIWGLTMTKKEKFGVSLAMSMGFFAGAVSFIKIKTITAIGAVDIVDTVELVIWGAAESAVTIMAASIPVLRALFRDYKPPPARFVSDEESMLRRLGAGSVRTAAAGPAPAVGRSRSDVELLEVPEKEGGAQGHEEQNQLALQAMPDASADATAVREDIYAMADVGAGGFEFLPYYQFGYQATDWSEYGYGTEAFRPIFRAAMEAADERHTLMDFAIGANQGQGVPAPPETPGLAVHLTYSNFTLAPGESCNGTLALSKQPSDPSLEYFMHALEDFGTQKLMAVLAVAISSHGENNTGYTKVNSVVDLTSSVSPDSRSLSWKAPKTENVTSWRIMAWYQRFTNQRSIDPGSNPTTYLQNGSWIVDHFSAAGSELMTKFFDDHIVPTPEDKELLSRVGNYDFGNPAWEDSMEMSAGVWWTPGFDEKFRQSRGYDVQQCLPFLLSKVNSWAQQVIPYGEGFESINRTISEKCIDDYRIVLQEGYKEYVGAHVEWSRARGVRFSNQPAYNLPLSAIDSALLVDAPEVESYGFKDKIDSYKFFSGPARLTGNPVVSSECGAVPGVSYTQKLEELLRSVHRGLAGGVSMNVFHGFPYSGSFANTTWPGVTIFAYRFTEMWGPRQPLWKHMPSFMDYVARNQFILQSGTPKVDLAFYKYGVPYRNSDGYGNDNLNLRGYTYDFLGPASLESDRATVREGILAADGPAYKALVFSNETKIPLATATRLKEFALSGLPVFFVGNETLREVGTDPAQTAEVEVTLRDIIEGGLPNVVKVPSADDLVAALTSSGLFPNAALPNDGSARGWFTFWRSTEDAETIWLYNDGANGNSSDTVQVTFSGVGKSTPYMMDAWTGAVSPVLQYVVQEGSITIPVSLQANQSTLISFQKETSGLMPPPKAVVTSMSGSPVRLASRATADGTTLLAAQLDGGMTEITLSDGRVVRLSVKNPERTTLEQWDIRVEDWHRTDNVSSVDKEITVFEYPSSPLMPWAELDAKSLTNVSGIGRYSTNFTTPTMTEGRVLGARLHLGEQEDSTRVKVNGADVALVGFSQGTSSSIDISAQVNWPSNASSVGNELTIEVATTLFNRIRSETNITWSMGTWPDSSLYAAKPLEEHGLQVPVWIEWLEMVDLA</sequence>
<dbReference type="OrthoDB" id="2588159at2759"/>
<protein>
    <recommendedName>
        <fullName evidence="7">Rhodopsin domain-containing protein</fullName>
    </recommendedName>
</protein>
<keyword evidence="2 6" id="KW-0812">Transmembrane</keyword>
<dbReference type="InterPro" id="IPR052337">
    <property type="entry name" value="SAT4-like"/>
</dbReference>
<evidence type="ECO:0000256" key="1">
    <source>
        <dbReference type="ARBA" id="ARBA00004141"/>
    </source>
</evidence>
<evidence type="ECO:0000256" key="4">
    <source>
        <dbReference type="ARBA" id="ARBA00023136"/>
    </source>
</evidence>
<keyword evidence="3 6" id="KW-1133">Transmembrane helix</keyword>
<dbReference type="Proteomes" id="UP000639643">
    <property type="component" value="Unassembled WGS sequence"/>
</dbReference>
<accession>A0A8H6KGW8</accession>
<evidence type="ECO:0000256" key="2">
    <source>
        <dbReference type="ARBA" id="ARBA00022692"/>
    </source>
</evidence>
<evidence type="ECO:0000256" key="5">
    <source>
        <dbReference type="ARBA" id="ARBA00038359"/>
    </source>
</evidence>
<keyword evidence="9" id="KW-1185">Reference proteome</keyword>